<evidence type="ECO:0000313" key="5">
    <source>
        <dbReference type="Proteomes" id="UP000054144"/>
    </source>
</evidence>
<dbReference type="Proteomes" id="UP000054144">
    <property type="component" value="Unassembled WGS sequence"/>
</dbReference>
<sequence>MRLGGCCLLLLCSCAVWSKALWKTGMYIGIAAITVGGVVVVSILACAKLGWLVRARWVPVMSRRPKRAGGHHIPKPDNGSGILESPSHRSDPEGGLSEELSTVTQAALVHSGGAV</sequence>
<dbReference type="EMBL" id="KN881643">
    <property type="protein sequence ID" value="KIY52417.1"/>
    <property type="molecule type" value="Genomic_DNA"/>
</dbReference>
<keyword evidence="2" id="KW-1133">Transmembrane helix</keyword>
<feature type="transmembrane region" description="Helical" evidence="2">
    <location>
        <begin position="28"/>
        <end position="53"/>
    </location>
</feature>
<keyword evidence="3" id="KW-0732">Signal</keyword>
<protein>
    <submittedName>
        <fullName evidence="4">Uncharacterized protein</fullName>
    </submittedName>
</protein>
<keyword evidence="2" id="KW-0812">Transmembrane</keyword>
<proteinExistence type="predicted"/>
<reference evidence="4 5" key="1">
    <citation type="journal article" date="2015" name="Fungal Genet. Biol.">
        <title>Evolution of novel wood decay mechanisms in Agaricales revealed by the genome sequences of Fistulina hepatica and Cylindrobasidium torrendii.</title>
        <authorList>
            <person name="Floudas D."/>
            <person name="Held B.W."/>
            <person name="Riley R."/>
            <person name="Nagy L.G."/>
            <person name="Koehler G."/>
            <person name="Ransdell A.S."/>
            <person name="Younus H."/>
            <person name="Chow J."/>
            <person name="Chiniquy J."/>
            <person name="Lipzen A."/>
            <person name="Tritt A."/>
            <person name="Sun H."/>
            <person name="Haridas S."/>
            <person name="LaButti K."/>
            <person name="Ohm R.A."/>
            <person name="Kues U."/>
            <person name="Blanchette R.A."/>
            <person name="Grigoriev I.V."/>
            <person name="Minto R.E."/>
            <person name="Hibbett D.S."/>
        </authorList>
    </citation>
    <scope>NUCLEOTIDE SEQUENCE [LARGE SCALE GENOMIC DNA]</scope>
    <source>
        <strain evidence="4 5">ATCC 64428</strain>
    </source>
</reference>
<evidence type="ECO:0000256" key="2">
    <source>
        <dbReference type="SAM" id="Phobius"/>
    </source>
</evidence>
<organism evidence="4 5">
    <name type="scientific">Fistulina hepatica ATCC 64428</name>
    <dbReference type="NCBI Taxonomy" id="1128425"/>
    <lineage>
        <taxon>Eukaryota</taxon>
        <taxon>Fungi</taxon>
        <taxon>Dikarya</taxon>
        <taxon>Basidiomycota</taxon>
        <taxon>Agaricomycotina</taxon>
        <taxon>Agaricomycetes</taxon>
        <taxon>Agaricomycetidae</taxon>
        <taxon>Agaricales</taxon>
        <taxon>Fistulinaceae</taxon>
        <taxon>Fistulina</taxon>
    </lineage>
</organism>
<evidence type="ECO:0000256" key="1">
    <source>
        <dbReference type="SAM" id="MobiDB-lite"/>
    </source>
</evidence>
<keyword evidence="2" id="KW-0472">Membrane</keyword>
<dbReference type="AlphaFoldDB" id="A0A0D7ALH4"/>
<evidence type="ECO:0000256" key="3">
    <source>
        <dbReference type="SAM" id="SignalP"/>
    </source>
</evidence>
<keyword evidence="5" id="KW-1185">Reference proteome</keyword>
<feature type="chain" id="PRO_5002316596" evidence="3">
    <location>
        <begin position="19"/>
        <end position="115"/>
    </location>
</feature>
<accession>A0A0D7ALH4</accession>
<name>A0A0D7ALH4_9AGAR</name>
<feature type="signal peptide" evidence="3">
    <location>
        <begin position="1"/>
        <end position="18"/>
    </location>
</feature>
<gene>
    <name evidence="4" type="ORF">FISHEDRAFT_55928</name>
</gene>
<feature type="region of interest" description="Disordered" evidence="1">
    <location>
        <begin position="64"/>
        <end position="100"/>
    </location>
</feature>
<evidence type="ECO:0000313" key="4">
    <source>
        <dbReference type="EMBL" id="KIY52417.1"/>
    </source>
</evidence>
<feature type="compositionally biased region" description="Basic residues" evidence="1">
    <location>
        <begin position="64"/>
        <end position="73"/>
    </location>
</feature>